<feature type="signal peptide" evidence="10">
    <location>
        <begin position="1"/>
        <end position="21"/>
    </location>
</feature>
<reference evidence="13" key="1">
    <citation type="submission" date="2015-07" db="EMBL/GenBank/DDBJ databases">
        <authorList>
            <person name="Teixeira M.M."/>
            <person name="Souza R.C."/>
            <person name="Almeida L.G."/>
            <person name="Vicente V.A."/>
            <person name="de Hoog S."/>
            <person name="Bocca A.L."/>
            <person name="de Almeida S.R."/>
            <person name="Vasconcelos A.T."/>
            <person name="Felipe M.S."/>
        </authorList>
    </citation>
    <scope>NUCLEOTIDE SEQUENCE [LARGE SCALE GENOMIC DNA]</scope>
    <source>
        <strain evidence="13">KSF</strain>
    </source>
</reference>
<gene>
    <name evidence="12" type="ORF">CLCR_05026</name>
</gene>
<feature type="domain" description="Copper acquisition factor BIM1-like" evidence="11">
    <location>
        <begin position="32"/>
        <end position="212"/>
    </location>
</feature>
<comment type="subcellular location">
    <subcellularLocation>
        <location evidence="1">Cell membrane</location>
        <topology evidence="1">Lipid-anchor</topology>
        <topology evidence="1">GPI-anchor</topology>
    </subcellularLocation>
</comment>
<evidence type="ECO:0000256" key="1">
    <source>
        <dbReference type="ARBA" id="ARBA00004609"/>
    </source>
</evidence>
<dbReference type="VEuPathDB" id="FungiDB:G647_02929"/>
<keyword evidence="2" id="KW-1003">Cell membrane</keyword>
<evidence type="ECO:0000256" key="7">
    <source>
        <dbReference type="ARBA" id="ARBA00023288"/>
    </source>
</evidence>
<keyword evidence="13" id="KW-1185">Reference proteome</keyword>
<dbReference type="InterPro" id="IPR046530">
    <property type="entry name" value="BIM1-like_dom"/>
</dbReference>
<evidence type="ECO:0000256" key="6">
    <source>
        <dbReference type="ARBA" id="ARBA00023180"/>
    </source>
</evidence>
<evidence type="ECO:0000256" key="2">
    <source>
        <dbReference type="ARBA" id="ARBA00022475"/>
    </source>
</evidence>
<protein>
    <recommendedName>
        <fullName evidence="11">Copper acquisition factor BIM1-like domain-containing protein</fullName>
    </recommendedName>
</protein>
<dbReference type="GO" id="GO:0005886">
    <property type="term" value="C:plasma membrane"/>
    <property type="evidence" value="ECO:0007669"/>
    <property type="project" value="UniProtKB-SubCell"/>
</dbReference>
<feature type="chain" id="PRO_5008650923" description="Copper acquisition factor BIM1-like domain-containing protein" evidence="10">
    <location>
        <begin position="22"/>
        <end position="322"/>
    </location>
</feature>
<dbReference type="AlphaFoldDB" id="A0A1C1CKM6"/>
<feature type="compositionally biased region" description="Polar residues" evidence="8">
    <location>
        <begin position="225"/>
        <end position="238"/>
    </location>
</feature>
<keyword evidence="3" id="KW-0336">GPI-anchor</keyword>
<keyword evidence="5 9" id="KW-0472">Membrane</keyword>
<dbReference type="Proteomes" id="UP000094526">
    <property type="component" value="Unassembled WGS sequence"/>
</dbReference>
<keyword evidence="6" id="KW-0325">Glycoprotein</keyword>
<dbReference type="InterPro" id="IPR046936">
    <property type="entry name" value="BIM1-like"/>
</dbReference>
<feature type="region of interest" description="Disordered" evidence="8">
    <location>
        <begin position="219"/>
        <end position="243"/>
    </location>
</feature>
<evidence type="ECO:0000259" key="11">
    <source>
        <dbReference type="Pfam" id="PF20238"/>
    </source>
</evidence>
<dbReference type="CDD" id="cd21176">
    <property type="entry name" value="LPMO_auxiliary-like"/>
    <property type="match status" value="1"/>
</dbReference>
<sequence>MGTVTSAVFLFFTLAARHIFAQDHGEEYSETMGPVAFMWPPDREWGAAQDNTAPCGSAAAVVNRTEFPLRRWQSHPEGYACLFVPVNGQIALVAQDESWSIQVAISHRNGKQTRASQAFLSSALTQPSDPSSNDDFETVIPAMRIPELNEGHMCYPIPNPSADIEAFSNATLQIRYTSDFEDDKNETYYACADITYVPTSQFTYQVPCFNATVEDFEISDADPEPSSSDTAPGSSVTSGAIEATEESSGGLSKGAIAGIVVGVVVGVAAFLGALIYMWRRSQQKRRLRQQEASLRNVKWDDHVQENNSASQISDRDIQLRKL</sequence>
<accession>A0A1C1CKM6</accession>
<name>A0A1C1CKM6_9EURO</name>
<dbReference type="Pfam" id="PF20238">
    <property type="entry name" value="BIM1-like_dom"/>
    <property type="match status" value="1"/>
</dbReference>
<dbReference type="PANTHER" id="PTHR34992:SF5">
    <property type="entry name" value="ANCHORED PROTEIN, PUTATIVE (AFU_ORTHOLOGUE AFUA_6G02800)-RELATED"/>
    <property type="match status" value="1"/>
</dbReference>
<evidence type="ECO:0000256" key="9">
    <source>
        <dbReference type="SAM" id="Phobius"/>
    </source>
</evidence>
<evidence type="ECO:0000256" key="10">
    <source>
        <dbReference type="SAM" id="SignalP"/>
    </source>
</evidence>
<keyword evidence="7" id="KW-0449">Lipoprotein</keyword>
<comment type="caution">
    <text evidence="12">The sequence shown here is derived from an EMBL/GenBank/DDBJ whole genome shotgun (WGS) entry which is preliminary data.</text>
</comment>
<keyword evidence="4 10" id="KW-0732">Signal</keyword>
<evidence type="ECO:0000256" key="4">
    <source>
        <dbReference type="ARBA" id="ARBA00022729"/>
    </source>
</evidence>
<keyword evidence="9" id="KW-0812">Transmembrane</keyword>
<evidence type="ECO:0000256" key="3">
    <source>
        <dbReference type="ARBA" id="ARBA00022622"/>
    </source>
</evidence>
<evidence type="ECO:0000313" key="13">
    <source>
        <dbReference type="Proteomes" id="UP000094526"/>
    </source>
</evidence>
<keyword evidence="9" id="KW-1133">Transmembrane helix</keyword>
<proteinExistence type="predicted"/>
<dbReference type="VEuPathDB" id="FungiDB:CLCR_05026"/>
<dbReference type="PANTHER" id="PTHR34992">
    <property type="entry name" value="HYPHAL ANASTAMOSIS-7 PROTEIN"/>
    <property type="match status" value="1"/>
</dbReference>
<evidence type="ECO:0000313" key="12">
    <source>
        <dbReference type="EMBL" id="OCT48982.1"/>
    </source>
</evidence>
<dbReference type="OrthoDB" id="2587363at2759"/>
<organism evidence="12 13">
    <name type="scientific">Cladophialophora carrionii</name>
    <dbReference type="NCBI Taxonomy" id="86049"/>
    <lineage>
        <taxon>Eukaryota</taxon>
        <taxon>Fungi</taxon>
        <taxon>Dikarya</taxon>
        <taxon>Ascomycota</taxon>
        <taxon>Pezizomycotina</taxon>
        <taxon>Eurotiomycetes</taxon>
        <taxon>Chaetothyriomycetidae</taxon>
        <taxon>Chaetothyriales</taxon>
        <taxon>Herpotrichiellaceae</taxon>
        <taxon>Cladophialophora</taxon>
    </lineage>
</organism>
<dbReference type="GO" id="GO:0098552">
    <property type="term" value="C:side of membrane"/>
    <property type="evidence" value="ECO:0007669"/>
    <property type="project" value="UniProtKB-KW"/>
</dbReference>
<evidence type="ECO:0000256" key="8">
    <source>
        <dbReference type="SAM" id="MobiDB-lite"/>
    </source>
</evidence>
<evidence type="ECO:0000256" key="5">
    <source>
        <dbReference type="ARBA" id="ARBA00023136"/>
    </source>
</evidence>
<feature type="transmembrane region" description="Helical" evidence="9">
    <location>
        <begin position="255"/>
        <end position="278"/>
    </location>
</feature>
<dbReference type="EMBL" id="LGRB01000011">
    <property type="protein sequence ID" value="OCT48982.1"/>
    <property type="molecule type" value="Genomic_DNA"/>
</dbReference>